<gene>
    <name evidence="1" type="ORF">N5C05_20670</name>
</gene>
<reference evidence="1" key="1">
    <citation type="submission" date="2022-09" db="EMBL/GenBank/DDBJ databases">
        <title>Intensive care unit water sources are persistently colonized with multi-drug resistant bacteria and are the site of extensive horizontal gene transfer of antibiotic resistance genes.</title>
        <authorList>
            <person name="Diorio-Toth L."/>
        </authorList>
    </citation>
    <scope>NUCLEOTIDE SEQUENCE</scope>
    <source>
        <strain evidence="1">GD03990</strain>
    </source>
</reference>
<dbReference type="EMBL" id="JAOBYN010000029">
    <property type="protein sequence ID" value="MDH1057163.1"/>
    <property type="molecule type" value="Genomic_DNA"/>
</dbReference>
<name>A0AA42SUK4_AQUAC</name>
<dbReference type="Proteomes" id="UP001158730">
    <property type="component" value="Unassembled WGS sequence"/>
</dbReference>
<proteinExistence type="predicted"/>
<accession>A0AA42SUK4</accession>
<dbReference type="RefSeq" id="WP_280055356.1">
    <property type="nucleotide sequence ID" value="NZ_JAOBYN010000029.1"/>
</dbReference>
<evidence type="ECO:0000313" key="2">
    <source>
        <dbReference type="Proteomes" id="UP001158730"/>
    </source>
</evidence>
<comment type="caution">
    <text evidence="1">The sequence shown here is derived from an EMBL/GenBank/DDBJ whole genome shotgun (WGS) entry which is preliminary data.</text>
</comment>
<organism evidence="1 2">
    <name type="scientific">Aquipseudomonas alcaligenes</name>
    <name type="common">Pseudomonas alcaligenes</name>
    <dbReference type="NCBI Taxonomy" id="43263"/>
    <lineage>
        <taxon>Bacteria</taxon>
        <taxon>Pseudomonadati</taxon>
        <taxon>Pseudomonadota</taxon>
        <taxon>Gammaproteobacteria</taxon>
        <taxon>Pseudomonadales</taxon>
        <taxon>Pseudomonadaceae</taxon>
        <taxon>Aquipseudomonas</taxon>
    </lineage>
</organism>
<sequence length="513" mass="54462">MSRVLVWPWHGRLQGGGIRLNDGSVRSHPMPPDQVTQHFGPGDTHLIEVADIDPITPEEALMAPDGGEWWAGRALLSGTMLYGKELRGWIYQAPSGGRWWLKLQNVVVGASSTTGQIVSRRFGAKGVPPEVKTHAFTLAAGRASGADAAKVFADQRRSPNGVLRLHSVSATGRHAILALVTYQNAAVTPLDKRPRAYRFFLATATGEGEGLEVSISLLYGIDDIAPAAESSGPSGFVRIIPAQRGVELERVPEYTDGELTSYRVTYAFQEASGFEPVGIQTGFTKPGLRTSRYRRMLMVRFDGETPVPGYIELQSTCTVPEPSLTRETVEPIIVREFVSGGQSTIQAGVSRLVGSTSVTGTATLSWSGAGSWSKVMSGSVNSTVDDTTVSNSYSTAAGSGVVSGLSLDRMGPAVMGLLTGNNLSRQPEASVTMGQGSPGNTLHAVALDLYSNNLVGLVERRGEATQEYLGGLSPEGFQPPTGDEAAPALTNYGSYNPATDEQVIGSPTPVNWI</sequence>
<protein>
    <submittedName>
        <fullName evidence="1">Uncharacterized protein</fullName>
    </submittedName>
</protein>
<evidence type="ECO:0000313" key="1">
    <source>
        <dbReference type="EMBL" id="MDH1057163.1"/>
    </source>
</evidence>
<dbReference type="AlphaFoldDB" id="A0AA42SUK4"/>